<gene>
    <name evidence="2" type="ORF">HMPREF9429_00344</name>
</gene>
<feature type="domain" description="DUF1858" evidence="1">
    <location>
        <begin position="51"/>
        <end position="103"/>
    </location>
</feature>
<dbReference type="NCBIfam" id="TIGR03980">
    <property type="entry name" value="prismane_assoc"/>
    <property type="match status" value="1"/>
</dbReference>
<proteinExistence type="predicted"/>
<name>E2ZA84_9FIRM</name>
<dbReference type="eggNOG" id="COG1251">
    <property type="taxonomic scope" value="Bacteria"/>
</dbReference>
<dbReference type="InterPro" id="IPR023883">
    <property type="entry name" value="CHP03980_redox-disulphide"/>
</dbReference>
<evidence type="ECO:0000313" key="3">
    <source>
        <dbReference type="Proteomes" id="UP000003195"/>
    </source>
</evidence>
<dbReference type="SUPFAM" id="SSF140683">
    <property type="entry name" value="SP0561-like"/>
    <property type="match status" value="1"/>
</dbReference>
<dbReference type="InterPro" id="IPR038062">
    <property type="entry name" value="ScdA-like_N_sf"/>
</dbReference>
<comment type="caution">
    <text evidence="2">The sequence shown here is derived from an EMBL/GenBank/DDBJ whole genome shotgun (WGS) entry which is preliminary data.</text>
</comment>
<dbReference type="InterPro" id="IPR015077">
    <property type="entry name" value="DUF1858"/>
</dbReference>
<evidence type="ECO:0000313" key="2">
    <source>
        <dbReference type="EMBL" id="EFQ04846.1"/>
    </source>
</evidence>
<dbReference type="HOGENOM" id="CLU_180540_0_0_9"/>
<dbReference type="PANTHER" id="PTHR39341">
    <property type="entry name" value="BSL7085 PROTEIN"/>
    <property type="match status" value="1"/>
</dbReference>
<dbReference type="Gene3D" id="1.10.3910.10">
    <property type="entry name" value="SP0561-like"/>
    <property type="match status" value="1"/>
</dbReference>
<dbReference type="AlphaFoldDB" id="E2ZA84"/>
<dbReference type="Pfam" id="PF08984">
    <property type="entry name" value="DUF1858"/>
    <property type="match status" value="1"/>
</dbReference>
<dbReference type="PANTHER" id="PTHR39341:SF1">
    <property type="entry name" value="DUF1858 DOMAIN-CONTAINING PROTEIN"/>
    <property type="match status" value="1"/>
</dbReference>
<dbReference type="STRING" id="706434.HMPREF9429_00344"/>
<evidence type="ECO:0000259" key="1">
    <source>
        <dbReference type="Pfam" id="PF08984"/>
    </source>
</evidence>
<protein>
    <submittedName>
        <fullName evidence="2">Hydrid cluster protein-associated redox disulfide domain protein</fullName>
    </submittedName>
</protein>
<sequence>MLFLQPHFSFHFVILRSIKPVPIVATHVKEDLLMLKKILKKFEDMNSNTVTQDMLVGDIVRLHPEVVDTLLSHGMHCLGCPSSQQESLANACMVHGLDPEKIVTAVNLAIQTEKQ</sequence>
<keyword evidence="3" id="KW-1185">Reference proteome</keyword>
<dbReference type="Proteomes" id="UP000003195">
    <property type="component" value="Unassembled WGS sequence"/>
</dbReference>
<dbReference type="EMBL" id="AECS01000010">
    <property type="protein sequence ID" value="EFQ04846.1"/>
    <property type="molecule type" value="Genomic_DNA"/>
</dbReference>
<accession>E2ZA84</accession>
<reference evidence="2 3" key="1">
    <citation type="submission" date="2010-08" db="EMBL/GenBank/DDBJ databases">
        <authorList>
            <person name="Weinstock G."/>
            <person name="Sodergren E."/>
            <person name="Clifton S."/>
            <person name="Fulton L."/>
            <person name="Fulton B."/>
            <person name="Courtney L."/>
            <person name="Fronick C."/>
            <person name="Harrison M."/>
            <person name="Strong C."/>
            <person name="Farmer C."/>
            <person name="Delahaunty K."/>
            <person name="Markovic C."/>
            <person name="Hall O."/>
            <person name="Minx P."/>
            <person name="Tomlinson C."/>
            <person name="Mitreva M."/>
            <person name="Hou S."/>
            <person name="Chen J."/>
            <person name="Wollam A."/>
            <person name="Pepin K.H."/>
            <person name="Johnson M."/>
            <person name="Bhonagiri V."/>
            <person name="Zhang X."/>
            <person name="Suruliraj S."/>
            <person name="Warren W."/>
            <person name="Chinwalla A."/>
            <person name="Mardis E.R."/>
            <person name="Wilson R.K."/>
        </authorList>
    </citation>
    <scope>NUCLEOTIDE SEQUENCE [LARGE SCALE GENOMIC DNA]</scope>
    <source>
        <strain evidence="2 3">F0359</strain>
    </source>
</reference>
<organism evidence="2 3">
    <name type="scientific">Megasphaera micronuciformis F0359</name>
    <dbReference type="NCBI Taxonomy" id="706434"/>
    <lineage>
        <taxon>Bacteria</taxon>
        <taxon>Bacillati</taxon>
        <taxon>Bacillota</taxon>
        <taxon>Negativicutes</taxon>
        <taxon>Veillonellales</taxon>
        <taxon>Veillonellaceae</taxon>
        <taxon>Megasphaera</taxon>
    </lineage>
</organism>